<dbReference type="AlphaFoldDB" id="A0A3A9AT92"/>
<dbReference type="GO" id="GO:0004040">
    <property type="term" value="F:amidase activity"/>
    <property type="evidence" value="ECO:0007669"/>
    <property type="project" value="InterPro"/>
</dbReference>
<dbReference type="RefSeq" id="WP_120470578.1">
    <property type="nucleotide sequence ID" value="NZ_RAYQ01000014.1"/>
</dbReference>
<accession>A0A3A9AT92</accession>
<keyword evidence="3" id="KW-1185">Reference proteome</keyword>
<organism evidence="2 3">
    <name type="scientific">Parablautia intestinalis</name>
    <dbReference type="NCBI Taxonomy" id="2320100"/>
    <lineage>
        <taxon>Bacteria</taxon>
        <taxon>Bacillati</taxon>
        <taxon>Bacillota</taxon>
        <taxon>Clostridia</taxon>
        <taxon>Lachnospirales</taxon>
        <taxon>Lachnospiraceae</taxon>
        <taxon>Parablautia</taxon>
    </lineage>
</organism>
<sequence length="361" mass="38590">MTIGINCGHTKSGPGYGAVGIIKESEHTRLVGQGLMSLLRQKGIKVIDCTIDQAASRDVYLARAVQLANNQDLDWFISIHFNASTGRGHGVEVYTYEGRQYQDALDVCGNIAKLGFTNRGVKAGSGLYVIRKTKAKAMLIEVCFCDNEPDVNRYLAAGPQIIAEAICSAIMPHVQGEAAGTSITGQSVAAADQLNNLLLSGNPRATGYLHLAKIFLEEGEKEGIRGDGAFCQSLIETGYFKFGGDVRPNQHNYAGLGATGGVPGNSFPDAQTGVRAQIQHLKAYATTKPLNQACVDPRYKYVSKGCAPTFEQLSGKWAVPGYDTKKYSGLKAAGEAGASYGHKIVRLLSSAVKMQSLFDCI</sequence>
<dbReference type="PANTHER" id="PTHR30032:SF1">
    <property type="entry name" value="N-ACETYLMURAMOYL-L-ALANINE AMIDASE LYTC"/>
    <property type="match status" value="1"/>
</dbReference>
<name>A0A3A9AT92_9FIRM</name>
<dbReference type="GO" id="GO:0009253">
    <property type="term" value="P:peptidoglycan catabolic process"/>
    <property type="evidence" value="ECO:0007669"/>
    <property type="project" value="InterPro"/>
</dbReference>
<dbReference type="Pfam" id="PF01520">
    <property type="entry name" value="Amidase_3"/>
    <property type="match status" value="1"/>
</dbReference>
<evidence type="ECO:0000313" key="2">
    <source>
        <dbReference type="EMBL" id="RKI90416.1"/>
    </source>
</evidence>
<feature type="domain" description="MurNAc-LAA" evidence="1">
    <location>
        <begin position="65"/>
        <end position="171"/>
    </location>
</feature>
<dbReference type="Gene3D" id="3.40.630.40">
    <property type="entry name" value="Zn-dependent exopeptidases"/>
    <property type="match status" value="1"/>
</dbReference>
<proteinExistence type="predicted"/>
<comment type="caution">
    <text evidence="2">The sequence shown here is derived from an EMBL/GenBank/DDBJ whole genome shotgun (WGS) entry which is preliminary data.</text>
</comment>
<protein>
    <recommendedName>
        <fullName evidence="1">MurNAc-LAA domain-containing protein</fullName>
    </recommendedName>
</protein>
<dbReference type="SMART" id="SM00646">
    <property type="entry name" value="Ami_3"/>
    <property type="match status" value="1"/>
</dbReference>
<evidence type="ECO:0000259" key="1">
    <source>
        <dbReference type="SMART" id="SM00646"/>
    </source>
</evidence>
<evidence type="ECO:0000313" key="3">
    <source>
        <dbReference type="Proteomes" id="UP000280696"/>
    </source>
</evidence>
<dbReference type="EMBL" id="RAYQ01000014">
    <property type="protein sequence ID" value="RKI90416.1"/>
    <property type="molecule type" value="Genomic_DNA"/>
</dbReference>
<dbReference type="Proteomes" id="UP000280696">
    <property type="component" value="Unassembled WGS sequence"/>
</dbReference>
<dbReference type="PANTHER" id="PTHR30032">
    <property type="entry name" value="N-ACETYLMURAMOYL-L-ALANINE AMIDASE-RELATED"/>
    <property type="match status" value="1"/>
</dbReference>
<dbReference type="InterPro" id="IPR051922">
    <property type="entry name" value="Bact_Sporulation_Assoc"/>
</dbReference>
<dbReference type="InterPro" id="IPR002508">
    <property type="entry name" value="MurNAc-LAA_cat"/>
</dbReference>
<reference evidence="2 3" key="1">
    <citation type="submission" date="2018-09" db="EMBL/GenBank/DDBJ databases">
        <title>Murine metabolic-syndrome-specific gut microbial biobank.</title>
        <authorList>
            <person name="Liu C."/>
        </authorList>
    </citation>
    <scope>NUCLEOTIDE SEQUENCE [LARGE SCALE GENOMIC DNA]</scope>
    <source>
        <strain evidence="2 3">0.1xD8-82</strain>
    </source>
</reference>
<dbReference type="CDD" id="cd02696">
    <property type="entry name" value="MurNAc-LAA"/>
    <property type="match status" value="1"/>
</dbReference>
<gene>
    <name evidence="2" type="ORF">D7V94_13355</name>
</gene>
<dbReference type="SUPFAM" id="SSF53187">
    <property type="entry name" value="Zn-dependent exopeptidases"/>
    <property type="match status" value="1"/>
</dbReference>
<dbReference type="OrthoDB" id="2051435at2"/>
<dbReference type="GO" id="GO:0008745">
    <property type="term" value="F:N-acetylmuramoyl-L-alanine amidase activity"/>
    <property type="evidence" value="ECO:0007669"/>
    <property type="project" value="InterPro"/>
</dbReference>